<dbReference type="PROSITE" id="PS50297">
    <property type="entry name" value="ANK_REP_REGION"/>
    <property type="match status" value="2"/>
</dbReference>
<dbReference type="EMBL" id="JAQQWN010000009">
    <property type="protein sequence ID" value="KAK8066038.1"/>
    <property type="molecule type" value="Genomic_DNA"/>
</dbReference>
<feature type="repeat" description="ANK" evidence="3">
    <location>
        <begin position="270"/>
        <end position="292"/>
    </location>
</feature>
<dbReference type="GeneID" id="92050159"/>
<evidence type="ECO:0000256" key="3">
    <source>
        <dbReference type="PROSITE-ProRule" id="PRU00023"/>
    </source>
</evidence>
<feature type="repeat" description="ANK" evidence="3">
    <location>
        <begin position="292"/>
        <end position="326"/>
    </location>
</feature>
<dbReference type="PANTHER" id="PTHR24198">
    <property type="entry name" value="ANKYRIN REPEAT AND PROTEIN KINASE DOMAIN-CONTAINING PROTEIN"/>
    <property type="match status" value="1"/>
</dbReference>
<dbReference type="PRINTS" id="PR01415">
    <property type="entry name" value="ANKYRIN"/>
</dbReference>
<dbReference type="SMART" id="SM00248">
    <property type="entry name" value="ANK"/>
    <property type="match status" value="5"/>
</dbReference>
<gene>
    <name evidence="4" type="ORF">PG997_012785</name>
</gene>
<dbReference type="Proteomes" id="UP001433268">
    <property type="component" value="Unassembled WGS sequence"/>
</dbReference>
<feature type="repeat" description="ANK" evidence="3">
    <location>
        <begin position="169"/>
        <end position="201"/>
    </location>
</feature>
<keyword evidence="2 3" id="KW-0040">ANK repeat</keyword>
<accession>A0ABR1V4D3</accession>
<proteinExistence type="predicted"/>
<comment type="caution">
    <text evidence="4">The sequence shown here is derived from an EMBL/GenBank/DDBJ whole genome shotgun (WGS) entry which is preliminary data.</text>
</comment>
<dbReference type="InterPro" id="IPR002110">
    <property type="entry name" value="Ankyrin_rpt"/>
</dbReference>
<keyword evidence="1" id="KW-0677">Repeat</keyword>
<dbReference type="PROSITE" id="PS50088">
    <property type="entry name" value="ANK_REPEAT"/>
    <property type="match status" value="3"/>
</dbReference>
<protein>
    <submittedName>
        <fullName evidence="4">Uncharacterized protein</fullName>
    </submittedName>
</protein>
<evidence type="ECO:0000313" key="5">
    <source>
        <dbReference type="Proteomes" id="UP001433268"/>
    </source>
</evidence>
<dbReference type="PANTHER" id="PTHR24198:SF165">
    <property type="entry name" value="ANKYRIN REPEAT-CONTAINING PROTEIN-RELATED"/>
    <property type="match status" value="1"/>
</dbReference>
<dbReference type="Gene3D" id="1.25.40.20">
    <property type="entry name" value="Ankyrin repeat-containing domain"/>
    <property type="match status" value="2"/>
</dbReference>
<dbReference type="SUPFAM" id="SSF48403">
    <property type="entry name" value="Ankyrin repeat"/>
    <property type="match status" value="1"/>
</dbReference>
<reference evidence="4 5" key="1">
    <citation type="submission" date="2023-01" db="EMBL/GenBank/DDBJ databases">
        <title>Analysis of 21 Apiospora genomes using comparative genomics revels a genus with tremendous synthesis potential of carbohydrate active enzymes and secondary metabolites.</title>
        <authorList>
            <person name="Sorensen T."/>
        </authorList>
    </citation>
    <scope>NUCLEOTIDE SEQUENCE [LARGE SCALE GENOMIC DNA]</scope>
    <source>
        <strain evidence="4 5">CBS 114990</strain>
    </source>
</reference>
<dbReference type="Pfam" id="PF12796">
    <property type="entry name" value="Ank_2"/>
    <property type="match status" value="1"/>
</dbReference>
<keyword evidence="5" id="KW-1185">Reference proteome</keyword>
<dbReference type="InterPro" id="IPR036770">
    <property type="entry name" value="Ankyrin_rpt-contain_sf"/>
</dbReference>
<evidence type="ECO:0000313" key="4">
    <source>
        <dbReference type="EMBL" id="KAK8066038.1"/>
    </source>
</evidence>
<name>A0ABR1V4D3_9PEZI</name>
<sequence>MCSNAGYLGFHGRRPGWRTQAQLGTGSSRGLWQCNYYDELQEDSAMAGGYQSLTDDVLWHVAKHMTTPRDILSLGLTSKSVWNVVKPELYRAEVIQTRDEEIEVAGDLEPLAPSATTLERQSLLNDRPVYSQQPATHFSISNGYNFTTKSLIDAAKKLWAGYLDVLWGPGLTPLHLAAATGNTEVVKSLHEAGCFLNADAYLPTGRAQNFDNRQDLPALGPYDDFQLLHVPNWGEQVDALSLAIMHKQPGTAQYLLEHMGLRRPFTDNAERISPLHVAALVGDVKLVEALLDLKTALHYAAAHPGDNTAVLKLLLARGARIGAEALSGIAVLKFGLNALEVAVWNQHSPANAKFLLSYAVQNNRLEATNWQEIIDWKLYWDHASPAELAVVEPIDLVSEEQMKSSLLRMVSKNPEDDLPTVMFLVEKLFAPDSQHSGYLQPWDEQSYRQKKTQHYFKTVLQYRDWDLEASDVKGRTALTYAIYYCRYEAALMLMERNTVWKFRSCTEKLAMAAWLREHPKTEGRHLSWAARLEGMS</sequence>
<dbReference type="Pfam" id="PF00023">
    <property type="entry name" value="Ank"/>
    <property type="match status" value="1"/>
</dbReference>
<dbReference type="RefSeq" id="XP_066662791.1">
    <property type="nucleotide sequence ID" value="XM_066817099.1"/>
</dbReference>
<evidence type="ECO:0000256" key="1">
    <source>
        <dbReference type="ARBA" id="ARBA00022737"/>
    </source>
</evidence>
<organism evidence="4 5">
    <name type="scientific">Apiospora hydei</name>
    <dbReference type="NCBI Taxonomy" id="1337664"/>
    <lineage>
        <taxon>Eukaryota</taxon>
        <taxon>Fungi</taxon>
        <taxon>Dikarya</taxon>
        <taxon>Ascomycota</taxon>
        <taxon>Pezizomycotina</taxon>
        <taxon>Sordariomycetes</taxon>
        <taxon>Xylariomycetidae</taxon>
        <taxon>Amphisphaeriales</taxon>
        <taxon>Apiosporaceae</taxon>
        <taxon>Apiospora</taxon>
    </lineage>
</organism>
<evidence type="ECO:0000256" key="2">
    <source>
        <dbReference type="ARBA" id="ARBA00023043"/>
    </source>
</evidence>